<proteinExistence type="predicted"/>
<evidence type="ECO:0008006" key="4">
    <source>
        <dbReference type="Google" id="ProtNLM"/>
    </source>
</evidence>
<keyword evidence="3" id="KW-1185">Reference proteome</keyword>
<organism evidence="2 3">
    <name type="scientific">Phytophthora cactorum</name>
    <dbReference type="NCBI Taxonomy" id="29920"/>
    <lineage>
        <taxon>Eukaryota</taxon>
        <taxon>Sar</taxon>
        <taxon>Stramenopiles</taxon>
        <taxon>Oomycota</taxon>
        <taxon>Peronosporomycetes</taxon>
        <taxon>Peronosporales</taxon>
        <taxon>Peronosporaceae</taxon>
        <taxon>Phytophthora</taxon>
    </lineage>
</organism>
<name>A0A329RWZ3_9STRA</name>
<evidence type="ECO:0000313" key="3">
    <source>
        <dbReference type="Proteomes" id="UP000251314"/>
    </source>
</evidence>
<protein>
    <recommendedName>
        <fullName evidence="4">RxLR effector protein</fullName>
    </recommendedName>
</protein>
<dbReference type="EMBL" id="MJFZ01000446">
    <property type="protein sequence ID" value="RAW29134.1"/>
    <property type="molecule type" value="Genomic_DNA"/>
</dbReference>
<dbReference type="GO" id="GO:0043657">
    <property type="term" value="C:host cell"/>
    <property type="evidence" value="ECO:0007669"/>
    <property type="project" value="UniProtKB-SubCell"/>
</dbReference>
<feature type="chain" id="PRO_5016387205" description="RxLR effector protein" evidence="1">
    <location>
        <begin position="25"/>
        <end position="291"/>
    </location>
</feature>
<feature type="signal peptide" evidence="1">
    <location>
        <begin position="1"/>
        <end position="24"/>
    </location>
</feature>
<evidence type="ECO:0000256" key="1">
    <source>
        <dbReference type="SAM" id="SignalP"/>
    </source>
</evidence>
<keyword evidence="1" id="KW-0732">Signal</keyword>
<comment type="caution">
    <text evidence="2">The sequence shown here is derived from an EMBL/GenBank/DDBJ whole genome shotgun (WGS) entry which is preliminary data.</text>
</comment>
<dbReference type="OrthoDB" id="126966at2759"/>
<dbReference type="Proteomes" id="UP000251314">
    <property type="component" value="Unassembled WGS sequence"/>
</dbReference>
<evidence type="ECO:0000313" key="2">
    <source>
        <dbReference type="EMBL" id="RAW29134.1"/>
    </source>
</evidence>
<dbReference type="GO" id="GO:0005576">
    <property type="term" value="C:extracellular region"/>
    <property type="evidence" value="ECO:0007669"/>
    <property type="project" value="UniProtKB-SubCell"/>
</dbReference>
<accession>A0A329RWZ3</accession>
<sequence length="291" mass="32887">MILHLHQLVTLVALACLLDRFATATGDQSIALAGRTLRTGVSDEDRMINLSGLDQTAKLVKPGALKDIRVESLKTKAISDTAFKLLKLDQAGDDVFMSPQLHTWINYLISVTKTLPTIAMLSTLTARYSDDVLIKMLEAAKKNPGTEEIATRLQGRQVKIWMRSGKTADDIFKLLKLDYRIEDLLTNPNLATYVTYMNLFNKYSPGRETTLANTFVKSYGNEAVAKMVEAAKKVPSTEKFAQELQVALFNQWLMKGARPRFVWERLRMKSADPDGAIWRRYSEFYTKHGFE</sequence>
<dbReference type="AlphaFoldDB" id="A0A329RWZ3"/>
<reference evidence="2 3" key="1">
    <citation type="submission" date="2018-01" db="EMBL/GenBank/DDBJ databases">
        <title>Draft genome of the strawberry crown rot pathogen Phytophthora cactorum.</title>
        <authorList>
            <person name="Armitage A.D."/>
            <person name="Lysoe E."/>
            <person name="Nellist C.F."/>
            <person name="Harrison R.J."/>
            <person name="Brurberg M.B."/>
        </authorList>
    </citation>
    <scope>NUCLEOTIDE SEQUENCE [LARGE SCALE GENOMIC DNA]</scope>
    <source>
        <strain evidence="2 3">10300</strain>
    </source>
</reference>
<dbReference type="VEuPathDB" id="FungiDB:PC110_g14491"/>
<gene>
    <name evidence="2" type="ORF">PC110_g14491</name>
</gene>